<comment type="subcellular location">
    <subcellularLocation>
        <location evidence="8">Cytoplasm</location>
    </subcellularLocation>
</comment>
<sequence length="360" mass="39360">MAKGLLVIKIGSSSLTSKTGHLDHSRLVHFVEEMTHLMDENYQVVLVTSGAVAAGYSSMGYAQRPRTIQQKQASAAVGQSILMQAYTEAFRQHQYVTAQLLVTRADFRDATRFKHISETLTELLKRRVIPIINENDTTSVDELTFGDNDLLSALVSGMLHADMLCLLTDINGVYDQNPFHHKHAKKYHYIDTVSDHLLTEIDESVSRVGTGGMRSKLIAAKTANDAGVSAFIGTGLGKHSFSDVLLGKGNGTYVGHFSKKTMSLTKQWILYHSHPVGHVQVDSGAALALLKQNKSLLPAGVVSAKGPFSAGDIIDVYENHLLIGRGKVSCSDEELQTLLTTQSKEKLTKAIINRNFLVTI</sequence>
<reference evidence="10" key="1">
    <citation type="submission" date="2021-01" db="EMBL/GenBank/DDBJ databases">
        <title>Genomic Encyclopedia of Type Strains, Phase IV (KMG-IV): sequencing the most valuable type-strain genomes for metagenomic binning, comparative biology and taxonomic classification.</title>
        <authorList>
            <person name="Goeker M."/>
        </authorList>
    </citation>
    <scope>NUCLEOTIDE SEQUENCE</scope>
    <source>
        <strain evidence="10">DSM 21943</strain>
    </source>
</reference>
<feature type="binding site" evidence="8">
    <location>
        <begin position="210"/>
        <end position="216"/>
    </location>
    <ligand>
        <name>ATP</name>
        <dbReference type="ChEBI" id="CHEBI:30616"/>
    </ligand>
</feature>
<evidence type="ECO:0000313" key="11">
    <source>
        <dbReference type="Proteomes" id="UP001179280"/>
    </source>
</evidence>
<keyword evidence="4 8" id="KW-0808">Transferase</keyword>
<feature type="binding site" evidence="8">
    <location>
        <position position="9"/>
    </location>
    <ligand>
        <name>ATP</name>
        <dbReference type="ChEBI" id="CHEBI:30616"/>
    </ligand>
</feature>
<dbReference type="NCBIfam" id="TIGR01027">
    <property type="entry name" value="proB"/>
    <property type="match status" value="1"/>
</dbReference>
<keyword evidence="7 8" id="KW-0067">ATP-binding</keyword>
<dbReference type="PRINTS" id="PR00474">
    <property type="entry name" value="GLU5KINASE"/>
</dbReference>
<evidence type="ECO:0000256" key="5">
    <source>
        <dbReference type="ARBA" id="ARBA00022741"/>
    </source>
</evidence>
<dbReference type="InterPro" id="IPR036393">
    <property type="entry name" value="AceGlu_kinase-like_sf"/>
</dbReference>
<dbReference type="Gene3D" id="2.30.130.10">
    <property type="entry name" value="PUA domain"/>
    <property type="match status" value="1"/>
</dbReference>
<dbReference type="PROSITE" id="PS50890">
    <property type="entry name" value="PUA"/>
    <property type="match status" value="1"/>
</dbReference>
<gene>
    <name evidence="8" type="primary">proB</name>
    <name evidence="10" type="ORF">JOC54_001418</name>
</gene>
<evidence type="ECO:0000256" key="2">
    <source>
        <dbReference type="ARBA" id="ARBA00022605"/>
    </source>
</evidence>
<dbReference type="EMBL" id="JAFBCV010000003">
    <property type="protein sequence ID" value="MBM7838187.1"/>
    <property type="molecule type" value="Genomic_DNA"/>
</dbReference>
<evidence type="ECO:0000259" key="9">
    <source>
        <dbReference type="SMART" id="SM00359"/>
    </source>
</evidence>
<dbReference type="InterPro" id="IPR041739">
    <property type="entry name" value="G5K_ProB"/>
</dbReference>
<protein>
    <recommendedName>
        <fullName evidence="8">Glutamate 5-kinase</fullName>
        <ecNumber evidence="8">2.7.2.11</ecNumber>
    </recommendedName>
    <alternativeName>
        <fullName evidence="8">Gamma-glutamyl kinase</fullName>
        <shortName evidence="8">GK</shortName>
    </alternativeName>
</protein>
<evidence type="ECO:0000313" key="10">
    <source>
        <dbReference type="EMBL" id="MBM7838187.1"/>
    </source>
</evidence>
<comment type="similarity">
    <text evidence="8">Belongs to the glutamate 5-kinase family.</text>
</comment>
<keyword evidence="3 8" id="KW-0641">Proline biosynthesis</keyword>
<dbReference type="InterPro" id="IPR036974">
    <property type="entry name" value="PUA_sf"/>
</dbReference>
<dbReference type="Gene3D" id="3.40.1160.10">
    <property type="entry name" value="Acetylglutamate kinase-like"/>
    <property type="match status" value="2"/>
</dbReference>
<dbReference type="InterPro" id="IPR019797">
    <property type="entry name" value="Glutamate_5-kinase_CS"/>
</dbReference>
<dbReference type="SMART" id="SM00359">
    <property type="entry name" value="PUA"/>
    <property type="match status" value="1"/>
</dbReference>
<feature type="binding site" evidence="8">
    <location>
        <begin position="168"/>
        <end position="169"/>
    </location>
    <ligand>
        <name>ATP</name>
        <dbReference type="ChEBI" id="CHEBI:30616"/>
    </ligand>
</feature>
<dbReference type="InterPro" id="IPR005715">
    <property type="entry name" value="Glu_5kinase/COase_Synthase"/>
</dbReference>
<evidence type="ECO:0000256" key="6">
    <source>
        <dbReference type="ARBA" id="ARBA00022777"/>
    </source>
</evidence>
<dbReference type="HAMAP" id="MF_00456">
    <property type="entry name" value="ProB"/>
    <property type="match status" value="1"/>
</dbReference>
<evidence type="ECO:0000256" key="4">
    <source>
        <dbReference type="ARBA" id="ARBA00022679"/>
    </source>
</evidence>
<dbReference type="InterPro" id="IPR002478">
    <property type="entry name" value="PUA"/>
</dbReference>
<dbReference type="InterPro" id="IPR011529">
    <property type="entry name" value="Glu_5kinase"/>
</dbReference>
<evidence type="ECO:0000256" key="3">
    <source>
        <dbReference type="ARBA" id="ARBA00022650"/>
    </source>
</evidence>
<comment type="pathway">
    <text evidence="8">Amino-acid biosynthesis; L-proline biosynthesis; L-glutamate 5-semialdehyde from L-glutamate: step 1/2.</text>
</comment>
<accession>A0ABS2SRQ9</accession>
<keyword evidence="11" id="KW-1185">Reference proteome</keyword>
<feature type="binding site" evidence="8">
    <location>
        <position position="136"/>
    </location>
    <ligand>
        <name>substrate</name>
    </ligand>
</feature>
<dbReference type="InterPro" id="IPR001048">
    <property type="entry name" value="Asp/Glu/Uridylate_kinase"/>
</dbReference>
<dbReference type="RefSeq" id="WP_204465317.1">
    <property type="nucleotide sequence ID" value="NZ_JAFBCV010000003.1"/>
</dbReference>
<evidence type="ECO:0000256" key="1">
    <source>
        <dbReference type="ARBA" id="ARBA00022490"/>
    </source>
</evidence>
<dbReference type="PANTHER" id="PTHR43654:SF1">
    <property type="entry name" value="ISOPENTENYL PHOSPHATE KINASE"/>
    <property type="match status" value="1"/>
</dbReference>
<comment type="caution">
    <text evidence="10">The sequence shown here is derived from an EMBL/GenBank/DDBJ whole genome shotgun (WGS) entry which is preliminary data.</text>
</comment>
<dbReference type="PROSITE" id="PS00902">
    <property type="entry name" value="GLUTAMATE_5_KINASE"/>
    <property type="match status" value="1"/>
</dbReference>
<name>A0ABS2SRQ9_9BACI</name>
<keyword evidence="5 8" id="KW-0547">Nucleotide-binding</keyword>
<dbReference type="PANTHER" id="PTHR43654">
    <property type="entry name" value="GLUTAMATE 5-KINASE"/>
    <property type="match status" value="1"/>
</dbReference>
<keyword evidence="6 8" id="KW-0418">Kinase</keyword>
<proteinExistence type="inferred from homology"/>
<evidence type="ECO:0000256" key="8">
    <source>
        <dbReference type="HAMAP-Rule" id="MF_00456"/>
    </source>
</evidence>
<evidence type="ECO:0000256" key="7">
    <source>
        <dbReference type="ARBA" id="ARBA00022840"/>
    </source>
</evidence>
<dbReference type="Pfam" id="PF01472">
    <property type="entry name" value="PUA"/>
    <property type="match status" value="1"/>
</dbReference>
<keyword evidence="1 8" id="KW-0963">Cytoplasm</keyword>
<dbReference type="SUPFAM" id="SSF88697">
    <property type="entry name" value="PUA domain-like"/>
    <property type="match status" value="1"/>
</dbReference>
<comment type="function">
    <text evidence="8">Catalyzes the transfer of a phosphate group to glutamate to form L-glutamate 5-phosphate.</text>
</comment>
<dbReference type="InterPro" id="IPR001057">
    <property type="entry name" value="Glu/AcGlu_kinase"/>
</dbReference>
<dbReference type="Pfam" id="PF00696">
    <property type="entry name" value="AA_kinase"/>
    <property type="match status" value="1"/>
</dbReference>
<dbReference type="SUPFAM" id="SSF53633">
    <property type="entry name" value="Carbamate kinase-like"/>
    <property type="match status" value="1"/>
</dbReference>
<feature type="domain" description="PUA" evidence="9">
    <location>
        <begin position="277"/>
        <end position="352"/>
    </location>
</feature>
<dbReference type="PIRSF" id="PIRSF000729">
    <property type="entry name" value="GK"/>
    <property type="match status" value="1"/>
</dbReference>
<organism evidence="10 11">
    <name type="scientific">Shouchella xiaoxiensis</name>
    <dbReference type="NCBI Taxonomy" id="766895"/>
    <lineage>
        <taxon>Bacteria</taxon>
        <taxon>Bacillati</taxon>
        <taxon>Bacillota</taxon>
        <taxon>Bacilli</taxon>
        <taxon>Bacillales</taxon>
        <taxon>Bacillaceae</taxon>
        <taxon>Shouchella</taxon>
    </lineage>
</organism>
<feature type="binding site" evidence="8">
    <location>
        <position position="49"/>
    </location>
    <ligand>
        <name>substrate</name>
    </ligand>
</feature>
<dbReference type="CDD" id="cd04242">
    <property type="entry name" value="AAK_G5K_ProB"/>
    <property type="match status" value="1"/>
</dbReference>
<dbReference type="CDD" id="cd21157">
    <property type="entry name" value="PUA_G5K"/>
    <property type="match status" value="1"/>
</dbReference>
<dbReference type="Proteomes" id="UP001179280">
    <property type="component" value="Unassembled WGS sequence"/>
</dbReference>
<feature type="binding site" evidence="8">
    <location>
        <position position="148"/>
    </location>
    <ligand>
        <name>substrate</name>
    </ligand>
</feature>
<dbReference type="InterPro" id="IPR015947">
    <property type="entry name" value="PUA-like_sf"/>
</dbReference>
<keyword evidence="2 8" id="KW-0028">Amino-acid biosynthesis</keyword>
<comment type="catalytic activity">
    <reaction evidence="8">
        <text>L-glutamate + ATP = L-glutamyl 5-phosphate + ADP</text>
        <dbReference type="Rhea" id="RHEA:14877"/>
        <dbReference type="ChEBI" id="CHEBI:29985"/>
        <dbReference type="ChEBI" id="CHEBI:30616"/>
        <dbReference type="ChEBI" id="CHEBI:58274"/>
        <dbReference type="ChEBI" id="CHEBI:456216"/>
        <dbReference type="EC" id="2.7.2.11"/>
    </reaction>
</comment>
<dbReference type="EC" id="2.7.2.11" evidence="8"/>
<dbReference type="GO" id="GO:0004349">
    <property type="term" value="F:glutamate 5-kinase activity"/>
    <property type="evidence" value="ECO:0007669"/>
    <property type="project" value="UniProtKB-EC"/>
</dbReference>